<dbReference type="InterPro" id="IPR005829">
    <property type="entry name" value="Sugar_transporter_CS"/>
</dbReference>
<dbReference type="SUPFAM" id="SSF103473">
    <property type="entry name" value="MFS general substrate transporter"/>
    <property type="match status" value="1"/>
</dbReference>
<evidence type="ECO:0000256" key="5">
    <source>
        <dbReference type="ARBA" id="ARBA00023136"/>
    </source>
</evidence>
<feature type="transmembrane region" description="Helical" evidence="6">
    <location>
        <begin position="228"/>
        <end position="249"/>
    </location>
</feature>
<evidence type="ECO:0000256" key="6">
    <source>
        <dbReference type="SAM" id="Phobius"/>
    </source>
</evidence>
<dbReference type="AlphaFoldDB" id="A0A8I1ECH2"/>
<proteinExistence type="predicted"/>
<keyword evidence="5 6" id="KW-0472">Membrane</keyword>
<name>A0A8I1ECH2_PSEPU</name>
<feature type="transmembrane region" description="Helical" evidence="6">
    <location>
        <begin position="12"/>
        <end position="33"/>
    </location>
</feature>
<keyword evidence="4 6" id="KW-1133">Transmembrane helix</keyword>
<feature type="transmembrane region" description="Helical" evidence="6">
    <location>
        <begin position="384"/>
        <end position="403"/>
    </location>
</feature>
<dbReference type="EMBL" id="JAEHTE010000001">
    <property type="protein sequence ID" value="MBI6882748.1"/>
    <property type="molecule type" value="Genomic_DNA"/>
</dbReference>
<feature type="domain" description="Major facilitator superfamily (MFS) profile" evidence="7">
    <location>
        <begin position="14"/>
        <end position="406"/>
    </location>
</feature>
<evidence type="ECO:0000256" key="1">
    <source>
        <dbReference type="ARBA" id="ARBA00004651"/>
    </source>
</evidence>
<accession>A0A8I1ECH2</accession>
<dbReference type="InterPro" id="IPR036259">
    <property type="entry name" value="MFS_trans_sf"/>
</dbReference>
<evidence type="ECO:0000256" key="2">
    <source>
        <dbReference type="ARBA" id="ARBA00022475"/>
    </source>
</evidence>
<sequence length="415" mass="43551">MGETSTSSPRLLPYVILLGAVFALGSLGVDAILPALSQIATDLQLSNPNISQWLVIAFVLGMGIGNLVGGPLSDSVGRRKIITAGLLMYMGSSFVMSTHSAWPAFDYQLEAMLLMRVLQGAGASFATVAATAMVRDVFTGPAMARVLSHSMVIFAMMPALAPFLGKFVAGAWGWPIIFLVFALFALVITTYTKATMKETNTHLAPLSFSALKQSAADVLGIQIVRRAILAQTLVFGVLFSLISTIQPIFDQTFHRATSFPEYFALMALAIAFAGIANGKAVQKSEPLTLARMALTGQVVAGGFALTGIEMAGTGTDLAFGIFMAWGCISFFCNGFIIGNLSSVAMDPAGEHAGMASTLISSIPLIGAVVLDAPVSVFFNGTPQFLLNFVVTFAGFAVAAITLFKKTDAADQEAAA</sequence>
<dbReference type="PANTHER" id="PTHR43124:SF3">
    <property type="entry name" value="CHLORAMPHENICOL EFFLUX PUMP RV0191"/>
    <property type="match status" value="1"/>
</dbReference>
<dbReference type="GO" id="GO:0005886">
    <property type="term" value="C:plasma membrane"/>
    <property type="evidence" value="ECO:0007669"/>
    <property type="project" value="UniProtKB-SubCell"/>
</dbReference>
<evidence type="ECO:0000313" key="9">
    <source>
        <dbReference type="Proteomes" id="UP000637061"/>
    </source>
</evidence>
<feature type="transmembrane region" description="Helical" evidence="6">
    <location>
        <begin position="171"/>
        <end position="191"/>
    </location>
</feature>
<dbReference type="RefSeq" id="WP_198746356.1">
    <property type="nucleotide sequence ID" value="NZ_JAEHTE010000001.1"/>
</dbReference>
<comment type="caution">
    <text evidence="8">The sequence shown here is derived from an EMBL/GenBank/DDBJ whole genome shotgun (WGS) entry which is preliminary data.</text>
</comment>
<dbReference type="PROSITE" id="PS00216">
    <property type="entry name" value="SUGAR_TRANSPORT_1"/>
    <property type="match status" value="1"/>
</dbReference>
<keyword evidence="2" id="KW-1003">Cell membrane</keyword>
<feature type="transmembrane region" description="Helical" evidence="6">
    <location>
        <begin position="317"/>
        <end position="340"/>
    </location>
</feature>
<organism evidence="8 9">
    <name type="scientific">Pseudomonas putida</name>
    <name type="common">Arthrobacter siderocapsulatus</name>
    <dbReference type="NCBI Taxonomy" id="303"/>
    <lineage>
        <taxon>Bacteria</taxon>
        <taxon>Pseudomonadati</taxon>
        <taxon>Pseudomonadota</taxon>
        <taxon>Gammaproteobacteria</taxon>
        <taxon>Pseudomonadales</taxon>
        <taxon>Pseudomonadaceae</taxon>
        <taxon>Pseudomonas</taxon>
    </lineage>
</organism>
<comment type="subcellular location">
    <subcellularLocation>
        <location evidence="1">Cell membrane</location>
        <topology evidence="1">Multi-pass membrane protein</topology>
    </subcellularLocation>
</comment>
<dbReference type="PANTHER" id="PTHR43124">
    <property type="entry name" value="PURINE EFFLUX PUMP PBUE"/>
    <property type="match status" value="1"/>
</dbReference>
<feature type="transmembrane region" description="Helical" evidence="6">
    <location>
        <begin position="114"/>
        <end position="134"/>
    </location>
</feature>
<dbReference type="InterPro" id="IPR050189">
    <property type="entry name" value="MFS_Efflux_Transporters"/>
</dbReference>
<dbReference type="InterPro" id="IPR011701">
    <property type="entry name" value="MFS"/>
</dbReference>
<gene>
    <name evidence="8" type="ORF">JEU22_02385</name>
</gene>
<keyword evidence="3 6" id="KW-0812">Transmembrane</keyword>
<feature type="transmembrane region" description="Helical" evidence="6">
    <location>
        <begin position="292"/>
        <end position="311"/>
    </location>
</feature>
<protein>
    <submittedName>
        <fullName evidence="8">MFS transporter</fullName>
    </submittedName>
</protein>
<dbReference type="GO" id="GO:0022857">
    <property type="term" value="F:transmembrane transporter activity"/>
    <property type="evidence" value="ECO:0007669"/>
    <property type="project" value="InterPro"/>
</dbReference>
<feature type="transmembrane region" description="Helical" evidence="6">
    <location>
        <begin position="261"/>
        <end position="280"/>
    </location>
</feature>
<reference evidence="8" key="1">
    <citation type="submission" date="2020-12" db="EMBL/GenBank/DDBJ databases">
        <title>Enhanced detection system for hospital associated transmission using whole genome sequencing surveillance.</title>
        <authorList>
            <person name="Harrison L.H."/>
            <person name="Van Tyne D."/>
            <person name="Marsh J.W."/>
            <person name="Griffith M.P."/>
            <person name="Snyder D.J."/>
            <person name="Cooper V.S."/>
            <person name="Mustapha M."/>
        </authorList>
    </citation>
    <scope>NUCLEOTIDE SEQUENCE</scope>
    <source>
        <strain evidence="8">PSB00042</strain>
    </source>
</reference>
<evidence type="ECO:0000259" key="7">
    <source>
        <dbReference type="PROSITE" id="PS50850"/>
    </source>
</evidence>
<evidence type="ECO:0000256" key="3">
    <source>
        <dbReference type="ARBA" id="ARBA00022692"/>
    </source>
</evidence>
<dbReference type="Proteomes" id="UP000637061">
    <property type="component" value="Unassembled WGS sequence"/>
</dbReference>
<feature type="transmembrane region" description="Helical" evidence="6">
    <location>
        <begin position="81"/>
        <end position="102"/>
    </location>
</feature>
<feature type="transmembrane region" description="Helical" evidence="6">
    <location>
        <begin position="352"/>
        <end position="378"/>
    </location>
</feature>
<evidence type="ECO:0000256" key="4">
    <source>
        <dbReference type="ARBA" id="ARBA00022989"/>
    </source>
</evidence>
<feature type="transmembrane region" description="Helical" evidence="6">
    <location>
        <begin position="146"/>
        <end position="165"/>
    </location>
</feature>
<dbReference type="Pfam" id="PF07690">
    <property type="entry name" value="MFS_1"/>
    <property type="match status" value="1"/>
</dbReference>
<evidence type="ECO:0000313" key="8">
    <source>
        <dbReference type="EMBL" id="MBI6882748.1"/>
    </source>
</evidence>
<dbReference type="Gene3D" id="1.20.1720.10">
    <property type="entry name" value="Multidrug resistance protein D"/>
    <property type="match status" value="1"/>
</dbReference>
<dbReference type="InterPro" id="IPR020846">
    <property type="entry name" value="MFS_dom"/>
</dbReference>
<feature type="transmembrane region" description="Helical" evidence="6">
    <location>
        <begin position="53"/>
        <end position="69"/>
    </location>
</feature>
<dbReference type="PROSITE" id="PS50850">
    <property type="entry name" value="MFS"/>
    <property type="match status" value="1"/>
</dbReference>